<feature type="transmembrane region" description="Helical" evidence="10">
    <location>
        <begin position="193"/>
        <end position="213"/>
    </location>
</feature>
<keyword evidence="6 10" id="KW-0812">Transmembrane</keyword>
<evidence type="ECO:0000313" key="12">
    <source>
        <dbReference type="Proteomes" id="UP000190476"/>
    </source>
</evidence>
<evidence type="ECO:0000256" key="1">
    <source>
        <dbReference type="ARBA" id="ARBA00004651"/>
    </source>
</evidence>
<dbReference type="GO" id="GO:0046677">
    <property type="term" value="P:response to antibiotic"/>
    <property type="evidence" value="ECO:0007669"/>
    <property type="project" value="UniProtKB-KW"/>
</dbReference>
<sequence length="471" mass="51777">MGIDNKLFTSEKISKAIFKLALPITISLFVSELYNMVDTIFVGRYIGPSAIGALTVAFPIQRLLIALGLLIAVGTSTFMSRSLGEKNYKDLRKALITSLTTTFVVLTSVSFLIFIFRKPVISALGASDMLYPLAKDYILIILIGGVFQCISVVLSYVMTAFGNAKITLYSNSLGAVINIIIDFILVAKFDMGIKGAAIATVISQIIALLYVLYSFNKVKEIFAFTNLNETATESNTSFKDEFKVGILFSIVSIGFSSFIIEISDAIVAVLLNNLLYSHGGDDAIVIVGVITKVSMFMFITIIGISSAIQPIIAYNYGCSNTKRINEVLKVGGSYLMIASLGLWLILMIFAKGILGCFLTDSHLLSVAVNAFRICISILPSAGIYYMCIYYYQAINEARLSFLLSVYRQLVLFIPLAFILVKFMGITGAWIAYPVSDAISALTSLYFMRKARIDNKKASYKVSYRKSILNNY</sequence>
<feature type="transmembrane region" description="Helical" evidence="10">
    <location>
        <begin position="49"/>
        <end position="73"/>
    </location>
</feature>
<dbReference type="InterPro" id="IPR002528">
    <property type="entry name" value="MATE_fam"/>
</dbReference>
<dbReference type="GeneID" id="66302351"/>
<evidence type="ECO:0000256" key="6">
    <source>
        <dbReference type="ARBA" id="ARBA00022692"/>
    </source>
</evidence>
<dbReference type="PANTHER" id="PTHR43823:SF3">
    <property type="entry name" value="MULTIDRUG EXPORT PROTEIN MEPA"/>
    <property type="match status" value="1"/>
</dbReference>
<dbReference type="AlphaFoldDB" id="A0A1U6JL61"/>
<evidence type="ECO:0000256" key="4">
    <source>
        <dbReference type="ARBA" id="ARBA00022448"/>
    </source>
</evidence>
<dbReference type="PANTHER" id="PTHR43823">
    <property type="entry name" value="SPORULATION PROTEIN YKVU"/>
    <property type="match status" value="1"/>
</dbReference>
<dbReference type="STRING" id="1351755.CCH01_20400"/>
<name>A0A1U6JL61_9CLOT</name>
<accession>A0A1U6JL61</accession>
<dbReference type="GO" id="GO:0042910">
    <property type="term" value="F:xenobiotic transmembrane transporter activity"/>
    <property type="evidence" value="ECO:0007669"/>
    <property type="project" value="InterPro"/>
</dbReference>
<feature type="transmembrane region" description="Helical" evidence="10">
    <location>
        <begin position="327"/>
        <end position="350"/>
    </location>
</feature>
<dbReference type="InterPro" id="IPR051327">
    <property type="entry name" value="MATE_MepA_subfamily"/>
</dbReference>
<gene>
    <name evidence="11" type="ORF">CCH01_20400</name>
</gene>
<feature type="transmembrane region" description="Helical" evidence="10">
    <location>
        <begin position="94"/>
        <end position="117"/>
    </location>
</feature>
<dbReference type="InterPro" id="IPR048279">
    <property type="entry name" value="MdtK-like"/>
</dbReference>
<evidence type="ECO:0000256" key="5">
    <source>
        <dbReference type="ARBA" id="ARBA00022475"/>
    </source>
</evidence>
<feature type="transmembrane region" description="Helical" evidence="10">
    <location>
        <begin position="244"/>
        <end position="271"/>
    </location>
</feature>
<keyword evidence="12" id="KW-1185">Reference proteome</keyword>
<feature type="transmembrane region" description="Helical" evidence="10">
    <location>
        <begin position="429"/>
        <end position="447"/>
    </location>
</feature>
<dbReference type="Proteomes" id="UP000190476">
    <property type="component" value="Chromosome I"/>
</dbReference>
<evidence type="ECO:0000256" key="9">
    <source>
        <dbReference type="ARBA" id="ARBA00023251"/>
    </source>
</evidence>
<proteinExistence type="inferred from homology"/>
<dbReference type="CDD" id="cd13143">
    <property type="entry name" value="MATE_MepA_like"/>
    <property type="match status" value="1"/>
</dbReference>
<dbReference type="Pfam" id="PF01554">
    <property type="entry name" value="MatE"/>
    <property type="match status" value="2"/>
</dbReference>
<feature type="transmembrane region" description="Helical" evidence="10">
    <location>
        <begin position="283"/>
        <end position="306"/>
    </location>
</feature>
<evidence type="ECO:0000256" key="3">
    <source>
        <dbReference type="ARBA" id="ARBA00022106"/>
    </source>
</evidence>
<evidence type="ECO:0000256" key="2">
    <source>
        <dbReference type="ARBA" id="ARBA00008417"/>
    </source>
</evidence>
<keyword evidence="4" id="KW-0813">Transport</keyword>
<dbReference type="PIRSF" id="PIRSF006603">
    <property type="entry name" value="DinF"/>
    <property type="match status" value="1"/>
</dbReference>
<comment type="similarity">
    <text evidence="2">Belongs to the multi antimicrobial extrusion (MATE) (TC 2.A.66.1) family. MepA subfamily.</text>
</comment>
<dbReference type="GO" id="GO:0005886">
    <property type="term" value="C:plasma membrane"/>
    <property type="evidence" value="ECO:0007669"/>
    <property type="project" value="UniProtKB-SubCell"/>
</dbReference>
<keyword evidence="7 10" id="KW-1133">Transmembrane helix</keyword>
<reference evidence="12" key="1">
    <citation type="submission" date="2017-03" db="EMBL/GenBank/DDBJ databases">
        <authorList>
            <person name="Falquet L."/>
            <person name="Falquet L."/>
        </authorList>
    </citation>
    <scope>NUCLEOTIDE SEQUENCE [LARGE SCALE GENOMIC DNA]</scope>
</reference>
<dbReference type="RefSeq" id="WP_079481553.1">
    <property type="nucleotide sequence ID" value="NZ_CBML010000006.1"/>
</dbReference>
<protein>
    <recommendedName>
        <fullName evidence="3">Multidrug export protein MepA</fullName>
    </recommendedName>
</protein>
<feature type="transmembrane region" description="Helical" evidence="10">
    <location>
        <begin position="16"/>
        <end position="37"/>
    </location>
</feature>
<dbReference type="InterPro" id="IPR045070">
    <property type="entry name" value="MATE_MepA-like"/>
</dbReference>
<keyword evidence="5" id="KW-1003">Cell membrane</keyword>
<feature type="transmembrane region" description="Helical" evidence="10">
    <location>
        <begin position="168"/>
        <end position="187"/>
    </location>
</feature>
<feature type="transmembrane region" description="Helical" evidence="10">
    <location>
        <begin position="137"/>
        <end position="161"/>
    </location>
</feature>
<evidence type="ECO:0000256" key="10">
    <source>
        <dbReference type="SAM" id="Phobius"/>
    </source>
</evidence>
<evidence type="ECO:0000256" key="7">
    <source>
        <dbReference type="ARBA" id="ARBA00022989"/>
    </source>
</evidence>
<dbReference type="GO" id="GO:0015297">
    <property type="term" value="F:antiporter activity"/>
    <property type="evidence" value="ECO:0007669"/>
    <property type="project" value="InterPro"/>
</dbReference>
<dbReference type="OrthoDB" id="9811110at2"/>
<feature type="transmembrane region" description="Helical" evidence="10">
    <location>
        <begin position="403"/>
        <end position="423"/>
    </location>
</feature>
<keyword evidence="8 10" id="KW-0472">Membrane</keyword>
<evidence type="ECO:0000313" key="11">
    <source>
        <dbReference type="EMBL" id="SLK21060.1"/>
    </source>
</evidence>
<evidence type="ECO:0000256" key="8">
    <source>
        <dbReference type="ARBA" id="ARBA00023136"/>
    </source>
</evidence>
<comment type="subcellular location">
    <subcellularLocation>
        <location evidence="1">Cell membrane</location>
        <topology evidence="1">Multi-pass membrane protein</topology>
    </subcellularLocation>
</comment>
<keyword evidence="9" id="KW-0046">Antibiotic resistance</keyword>
<organism evidence="11 12">
    <name type="scientific">Clostridium chauvoei JF4335</name>
    <dbReference type="NCBI Taxonomy" id="1351755"/>
    <lineage>
        <taxon>Bacteria</taxon>
        <taxon>Bacillati</taxon>
        <taxon>Bacillota</taxon>
        <taxon>Clostridia</taxon>
        <taxon>Eubacteriales</taxon>
        <taxon>Clostridiaceae</taxon>
        <taxon>Clostridium</taxon>
    </lineage>
</organism>
<dbReference type="EMBL" id="LT799839">
    <property type="protein sequence ID" value="SLK21060.1"/>
    <property type="molecule type" value="Genomic_DNA"/>
</dbReference>
<feature type="transmembrane region" description="Helical" evidence="10">
    <location>
        <begin position="370"/>
        <end position="391"/>
    </location>
</feature>